<sequence length="334" mass="37262">MLKYSFSLLLFILLQLHSACAQHKPWLQFKPQAGTSNGKKVLLISGDEEYRSEESMPMMAKLLAKHGFETYVLFAIDPKTKQVNPEYQTNIPGLALLNSADLMIIATRFRALPDEQMSYIDRYLKAGKPVIGLRTATHAFNYGKDVKSAYKHYSFNEKEGPWKGGFGGLVLGETWINHHGDHGKEGTRAFINGLQVNVDNPILRGVKDIWVPSDVYGIKNTLNDANILVFGQPTSGMTASSPVNWQKTLMPIAWTREYQLPEGRKGKVFTSTMGSSVDLQSADLRRLILNASLWAVGLENSISADLDVSPVGNYTPKMFGFGTYDKGKYPEDFQ</sequence>
<evidence type="ECO:0000259" key="2">
    <source>
        <dbReference type="Pfam" id="PF06283"/>
    </source>
</evidence>
<organism evidence="3 4">
    <name type="scientific">Sphingobacterium humi</name>
    <dbReference type="NCBI Taxonomy" id="1796905"/>
    <lineage>
        <taxon>Bacteria</taxon>
        <taxon>Pseudomonadati</taxon>
        <taxon>Bacteroidota</taxon>
        <taxon>Sphingobacteriia</taxon>
        <taxon>Sphingobacteriales</taxon>
        <taxon>Sphingobacteriaceae</taxon>
        <taxon>Sphingobacterium</taxon>
    </lineage>
</organism>
<dbReference type="Gene3D" id="3.40.50.880">
    <property type="match status" value="1"/>
</dbReference>
<protein>
    <recommendedName>
        <fullName evidence="2">ThuA-like domain-containing protein</fullName>
    </recommendedName>
</protein>
<accession>A0A6N8KVR8</accession>
<dbReference type="AlphaFoldDB" id="A0A6N8KVR8"/>
<comment type="caution">
    <text evidence="3">The sequence shown here is derived from an EMBL/GenBank/DDBJ whole genome shotgun (WGS) entry which is preliminary data.</text>
</comment>
<dbReference type="EMBL" id="WSQA01000002">
    <property type="protein sequence ID" value="MVZ61207.1"/>
    <property type="molecule type" value="Genomic_DNA"/>
</dbReference>
<dbReference type="SUPFAM" id="SSF52317">
    <property type="entry name" value="Class I glutamine amidotransferase-like"/>
    <property type="match status" value="1"/>
</dbReference>
<keyword evidence="1" id="KW-0732">Signal</keyword>
<keyword evidence="4" id="KW-1185">Reference proteome</keyword>
<evidence type="ECO:0000256" key="1">
    <source>
        <dbReference type="SAM" id="SignalP"/>
    </source>
</evidence>
<reference evidence="3 4" key="1">
    <citation type="submission" date="2019-12" db="EMBL/GenBank/DDBJ databases">
        <authorList>
            <person name="Dong K."/>
        </authorList>
    </citation>
    <scope>NUCLEOTIDE SEQUENCE [LARGE SCALE GENOMIC DNA]</scope>
    <source>
        <strain evidence="3 4">JCM 31225</strain>
    </source>
</reference>
<evidence type="ECO:0000313" key="4">
    <source>
        <dbReference type="Proteomes" id="UP000435036"/>
    </source>
</evidence>
<evidence type="ECO:0000313" key="3">
    <source>
        <dbReference type="EMBL" id="MVZ61207.1"/>
    </source>
</evidence>
<feature type="chain" id="PRO_5026684279" description="ThuA-like domain-containing protein" evidence="1">
    <location>
        <begin position="22"/>
        <end position="334"/>
    </location>
</feature>
<dbReference type="InterPro" id="IPR029062">
    <property type="entry name" value="Class_I_gatase-like"/>
</dbReference>
<dbReference type="Pfam" id="PF06283">
    <property type="entry name" value="ThuA"/>
    <property type="match status" value="1"/>
</dbReference>
<feature type="signal peptide" evidence="1">
    <location>
        <begin position="1"/>
        <end position="21"/>
    </location>
</feature>
<dbReference type="InterPro" id="IPR029010">
    <property type="entry name" value="ThuA-like"/>
</dbReference>
<proteinExistence type="predicted"/>
<dbReference type="OrthoDB" id="189183at2"/>
<gene>
    <name evidence="3" type="ORF">GQF63_04155</name>
</gene>
<feature type="domain" description="ThuA-like" evidence="2">
    <location>
        <begin position="40"/>
        <end position="295"/>
    </location>
</feature>
<name>A0A6N8KVR8_9SPHI</name>
<dbReference type="Proteomes" id="UP000435036">
    <property type="component" value="Unassembled WGS sequence"/>
</dbReference>